<dbReference type="RefSeq" id="WP_143597089.1">
    <property type="nucleotide sequence ID" value="NZ_FWFD01000018.1"/>
</dbReference>
<dbReference type="AlphaFoldDB" id="A0A1X6WRM9"/>
<keyword evidence="2" id="KW-1185">Reference proteome</keyword>
<dbReference type="Proteomes" id="UP000195918">
    <property type="component" value="Unassembled WGS sequence"/>
</dbReference>
<accession>A0A1X6WRM9</accession>
<dbReference type="EMBL" id="FWFD01000018">
    <property type="protein sequence ID" value="SLM87011.1"/>
    <property type="molecule type" value="Genomic_DNA"/>
</dbReference>
<evidence type="ECO:0000313" key="1">
    <source>
        <dbReference type="EMBL" id="SLM87011.1"/>
    </source>
</evidence>
<dbReference type="OrthoDB" id="2191509at2"/>
<sequence length="161" mass="18479">MEQQEMVHRCVMTGTKTFGKTIEVLLYLSMEGLTNLKDSQFPMHGETNLYKLMSRSDPLTSAFLNEKVDFNQLKEQLNNQGLPFSFRETKEGTELFFRVKDQELAKKALERVILDIKKSPKSILKKPGSMTFDEKVAYVKQSNAYKGNIYTTRALNKGRGI</sequence>
<organism evidence="1 2">
    <name type="scientific">Vagococcus fluvialis bH819</name>
    <dbReference type="NCBI Taxonomy" id="1255619"/>
    <lineage>
        <taxon>Bacteria</taxon>
        <taxon>Bacillati</taxon>
        <taxon>Bacillota</taxon>
        <taxon>Bacilli</taxon>
        <taxon>Lactobacillales</taxon>
        <taxon>Enterococcaceae</taxon>
        <taxon>Vagococcus</taxon>
    </lineage>
</organism>
<proteinExistence type="predicted"/>
<dbReference type="InterPro" id="IPR024234">
    <property type="entry name" value="DUF3801"/>
</dbReference>
<dbReference type="Pfam" id="PF12687">
    <property type="entry name" value="DUF3801"/>
    <property type="match status" value="1"/>
</dbReference>
<gene>
    <name evidence="1" type="ORF">FM121_13015</name>
</gene>
<reference evidence="2" key="1">
    <citation type="submission" date="2017-02" db="EMBL/GenBank/DDBJ databases">
        <authorList>
            <person name="Dridi B."/>
        </authorList>
    </citation>
    <scope>NUCLEOTIDE SEQUENCE [LARGE SCALE GENOMIC DNA]</scope>
    <source>
        <strain evidence="2">bH819</strain>
    </source>
</reference>
<evidence type="ECO:0000313" key="2">
    <source>
        <dbReference type="Proteomes" id="UP000195918"/>
    </source>
</evidence>
<name>A0A1X6WRM9_9ENTE</name>
<protein>
    <submittedName>
        <fullName evidence="1">Uncharacterized protein</fullName>
    </submittedName>
</protein>